<sequence length="192" mass="22156">MKKRYAQQTNNLTKAVIFELRDIAAVHEQKFFKVYKLTVTNIEPRCQGVIDVGERWCSTLMRQKEHAGYAAGDVHARRLSSTMFSLKMHMEGGRVSRQESWHIGKTAMAAVDSGKSHELSLTRRRLFRAYDVHELARAAGNQQTTLAFQSLYFFTPQTEPISKIQNMNYPRVFILREQIASALFDNTCMHRI</sequence>
<dbReference type="EMBL" id="CADCXV010000771">
    <property type="protein sequence ID" value="CAB0035124.1"/>
    <property type="molecule type" value="Genomic_DNA"/>
</dbReference>
<proteinExistence type="predicted"/>
<dbReference type="AlphaFoldDB" id="A0A6H5IE23"/>
<gene>
    <name evidence="1" type="ORF">TBRA_LOCUS7022</name>
</gene>
<reference evidence="1 2" key="1">
    <citation type="submission" date="2020-02" db="EMBL/GenBank/DDBJ databases">
        <authorList>
            <person name="Ferguson B K."/>
        </authorList>
    </citation>
    <scope>NUCLEOTIDE SEQUENCE [LARGE SCALE GENOMIC DNA]</scope>
</reference>
<keyword evidence="2" id="KW-1185">Reference proteome</keyword>
<name>A0A6H5IE23_9HYME</name>
<protein>
    <submittedName>
        <fullName evidence="1">Uncharacterized protein</fullName>
    </submittedName>
</protein>
<dbReference type="Proteomes" id="UP000479190">
    <property type="component" value="Unassembled WGS sequence"/>
</dbReference>
<organism evidence="1 2">
    <name type="scientific">Trichogramma brassicae</name>
    <dbReference type="NCBI Taxonomy" id="86971"/>
    <lineage>
        <taxon>Eukaryota</taxon>
        <taxon>Metazoa</taxon>
        <taxon>Ecdysozoa</taxon>
        <taxon>Arthropoda</taxon>
        <taxon>Hexapoda</taxon>
        <taxon>Insecta</taxon>
        <taxon>Pterygota</taxon>
        <taxon>Neoptera</taxon>
        <taxon>Endopterygota</taxon>
        <taxon>Hymenoptera</taxon>
        <taxon>Apocrita</taxon>
        <taxon>Proctotrupomorpha</taxon>
        <taxon>Chalcidoidea</taxon>
        <taxon>Trichogrammatidae</taxon>
        <taxon>Trichogramma</taxon>
    </lineage>
</organism>
<accession>A0A6H5IE23</accession>
<evidence type="ECO:0000313" key="1">
    <source>
        <dbReference type="EMBL" id="CAB0035124.1"/>
    </source>
</evidence>
<evidence type="ECO:0000313" key="2">
    <source>
        <dbReference type="Proteomes" id="UP000479190"/>
    </source>
</evidence>